<dbReference type="SUPFAM" id="SSF50998">
    <property type="entry name" value="Quinoprotein alcohol dehydrogenase-like"/>
    <property type="match status" value="1"/>
</dbReference>
<reference evidence="5 6" key="1">
    <citation type="submission" date="2022-01" db="EMBL/GenBank/DDBJ databases">
        <authorList>
            <person name="Riesco R."/>
            <person name="Trujillo M.E."/>
        </authorList>
    </citation>
    <scope>NUCLEOTIDE SEQUENCE [LARGE SCALE GENOMIC DNA]</scope>
    <source>
        <strain evidence="5 6">NIE79</strain>
    </source>
</reference>
<dbReference type="PANTHER" id="PTHR19848:SF8">
    <property type="entry name" value="F-BOX AND WD REPEAT DOMAIN CONTAINING 7"/>
    <property type="match status" value="1"/>
</dbReference>
<feature type="repeat" description="WD" evidence="3">
    <location>
        <begin position="383"/>
        <end position="415"/>
    </location>
</feature>
<feature type="repeat" description="WD" evidence="3">
    <location>
        <begin position="584"/>
        <end position="625"/>
    </location>
</feature>
<dbReference type="PROSITE" id="PS50294">
    <property type="entry name" value="WD_REPEATS_REGION"/>
    <property type="match status" value="5"/>
</dbReference>
<organism evidence="5 6">
    <name type="scientific">Micromonospora trifolii</name>
    <dbReference type="NCBI Taxonomy" id="2911208"/>
    <lineage>
        <taxon>Bacteria</taxon>
        <taxon>Bacillati</taxon>
        <taxon>Actinomycetota</taxon>
        <taxon>Actinomycetes</taxon>
        <taxon>Micromonosporales</taxon>
        <taxon>Micromonosporaceae</taxon>
        <taxon>Micromonospora</taxon>
    </lineage>
</organism>
<dbReference type="PRINTS" id="PR00320">
    <property type="entry name" value="GPROTEINBRPT"/>
</dbReference>
<feature type="repeat" description="WD" evidence="3">
    <location>
        <begin position="499"/>
        <end position="540"/>
    </location>
</feature>
<feature type="repeat" description="WD" evidence="3">
    <location>
        <begin position="541"/>
        <end position="582"/>
    </location>
</feature>
<dbReference type="InterPro" id="IPR001680">
    <property type="entry name" value="WD40_rpt"/>
</dbReference>
<evidence type="ECO:0000259" key="4">
    <source>
        <dbReference type="Pfam" id="PF13360"/>
    </source>
</evidence>
<accession>A0ABS9N868</accession>
<dbReference type="SMART" id="SM00320">
    <property type="entry name" value="WD40"/>
    <property type="match status" value="11"/>
</dbReference>
<dbReference type="InterPro" id="IPR036322">
    <property type="entry name" value="WD40_repeat_dom_sf"/>
</dbReference>
<dbReference type="Proteomes" id="UP001201629">
    <property type="component" value="Unassembled WGS sequence"/>
</dbReference>
<dbReference type="InterPro" id="IPR015943">
    <property type="entry name" value="WD40/YVTN_repeat-like_dom_sf"/>
</dbReference>
<comment type="caution">
    <text evidence="5">The sequence shown here is derived from an EMBL/GenBank/DDBJ whole genome shotgun (WGS) entry which is preliminary data.</text>
</comment>
<evidence type="ECO:0000256" key="2">
    <source>
        <dbReference type="ARBA" id="ARBA00022737"/>
    </source>
</evidence>
<dbReference type="Pfam" id="PF13360">
    <property type="entry name" value="PQQ_2"/>
    <property type="match status" value="1"/>
</dbReference>
<dbReference type="SUPFAM" id="SSF50978">
    <property type="entry name" value="WD40 repeat-like"/>
    <property type="match status" value="1"/>
</dbReference>
<sequence length="757" mass="80321">MTRQWSEVPTDVLAHYVPTVLAPDGRYARIRELVTSVGYLAEKLTRVGVGAVLDDLRTARRLAVPPQAADELAPIEVALTEAEHILRDQPDQLRGQLLARVAPSGAADVARMLGEASGWRVGTWWRPAGTIHNHGYLATFAPVLGFVDAVAMSDDASLLLAGDRDGQLYAWDLRSRELVRQESSGSPVNAVAFRPDSFEAFVGLDDGRVGRWSPADGRLRIGHQTGRYAVTSLAVDAGVLVFGAGPALHASTAESGRPHWQADTGQDQVNAVAITGECCVSGGRDGSLVVWRLSDGRELQRLPAMVDRVLCLAAVPGTDTVVVGGKDKRVVMVDVGTGSVLALGRHSNQVRSLTALDANRVVSGSYDGQVLVWDLAARTSSRIGRHNGWCLAVAAPRGGGPVAAGSDDGRLRLWDPDAPLTTDLGRPVRKVIVVDGIAYGGTDRVVLRADVDTGLALPKLKGHRRLVGALVETPTAVASGSSDSTIRLWGLGSNEASVLTGHQRGIEALAVTPDGSELVSVSLDGTWRRWDATTGSAGPVTDGRAAYTSVLALSPDGELVVTAAMDHIIEVWNRRSGQLALPLLTGHTGYVQGLAITPDGKTLVSGSWDRTIRFWSLADGELLQTLSCDQWIVDVTSTADGRLVAAYCADGTVILADPTTRTVQSTLDLGSRSYGELTLSSDDRTLFVLHTYELQAWDIDTAKRLAVFDADLPLRCLATAGPDMVVIGTDIGSLVPMRLVSPSHQMLLHGQREGAGG</sequence>
<feature type="domain" description="Pyrrolo-quinoline quinone repeat" evidence="4">
    <location>
        <begin position="206"/>
        <end position="376"/>
    </location>
</feature>
<dbReference type="PANTHER" id="PTHR19848">
    <property type="entry name" value="WD40 REPEAT PROTEIN"/>
    <property type="match status" value="1"/>
</dbReference>
<evidence type="ECO:0000313" key="5">
    <source>
        <dbReference type="EMBL" id="MCG5446162.1"/>
    </source>
</evidence>
<evidence type="ECO:0000256" key="3">
    <source>
        <dbReference type="PROSITE-ProRule" id="PRU00221"/>
    </source>
</evidence>
<feature type="repeat" description="WD" evidence="3">
    <location>
        <begin position="460"/>
        <end position="499"/>
    </location>
</feature>
<evidence type="ECO:0000256" key="1">
    <source>
        <dbReference type="ARBA" id="ARBA00022574"/>
    </source>
</evidence>
<keyword evidence="1 3" id="KW-0853">WD repeat</keyword>
<dbReference type="Pfam" id="PF00400">
    <property type="entry name" value="WD40"/>
    <property type="match status" value="5"/>
</dbReference>
<gene>
    <name evidence="5" type="ORF">NIE79_004730</name>
</gene>
<name>A0ABS9N868_9ACTN</name>
<dbReference type="Gene3D" id="2.130.10.10">
    <property type="entry name" value="YVTN repeat-like/Quinoprotein amine dehydrogenase"/>
    <property type="match status" value="4"/>
</dbReference>
<dbReference type="PROSITE" id="PS00678">
    <property type="entry name" value="WD_REPEATS_1"/>
    <property type="match status" value="2"/>
</dbReference>
<feature type="repeat" description="WD" evidence="3">
    <location>
        <begin position="147"/>
        <end position="181"/>
    </location>
</feature>
<evidence type="ECO:0000313" key="6">
    <source>
        <dbReference type="Proteomes" id="UP001201629"/>
    </source>
</evidence>
<dbReference type="InterPro" id="IPR019775">
    <property type="entry name" value="WD40_repeat_CS"/>
</dbReference>
<dbReference type="InterPro" id="IPR020472">
    <property type="entry name" value="WD40_PAC1"/>
</dbReference>
<dbReference type="SUPFAM" id="SSF117289">
    <property type="entry name" value="Nucleoporin domain"/>
    <property type="match status" value="1"/>
</dbReference>
<dbReference type="RefSeq" id="WP_238681091.1">
    <property type="nucleotide sequence ID" value="NZ_JAKKFD010000044.1"/>
</dbReference>
<dbReference type="InterPro" id="IPR002372">
    <property type="entry name" value="PQQ_rpt_dom"/>
</dbReference>
<dbReference type="InterPro" id="IPR011047">
    <property type="entry name" value="Quinoprotein_ADH-like_sf"/>
</dbReference>
<dbReference type="EMBL" id="JAKKFD010000044">
    <property type="protein sequence ID" value="MCG5446162.1"/>
    <property type="molecule type" value="Genomic_DNA"/>
</dbReference>
<feature type="repeat" description="WD" evidence="3">
    <location>
        <begin position="343"/>
        <end position="383"/>
    </location>
</feature>
<dbReference type="CDD" id="cd00200">
    <property type="entry name" value="WD40"/>
    <property type="match status" value="1"/>
</dbReference>
<dbReference type="PROSITE" id="PS50082">
    <property type="entry name" value="WD_REPEATS_2"/>
    <property type="match status" value="7"/>
</dbReference>
<keyword evidence="6" id="KW-1185">Reference proteome</keyword>
<proteinExistence type="predicted"/>
<protein>
    <submittedName>
        <fullName evidence="5">WD40 repeat domain-containing protein</fullName>
    </submittedName>
</protein>
<keyword evidence="2" id="KW-0677">Repeat</keyword>
<dbReference type="SUPFAM" id="SSF50960">
    <property type="entry name" value="TolB, C-terminal domain"/>
    <property type="match status" value="1"/>
</dbReference>